<comment type="similarity">
    <text evidence="2">Belongs to the SYG1 (TC 2.A.94) family.</text>
</comment>
<dbReference type="AlphaFoldDB" id="A0AAD7XWC3"/>
<dbReference type="PROSITE" id="PS51382">
    <property type="entry name" value="SPX"/>
    <property type="match status" value="1"/>
</dbReference>
<dbReference type="RefSeq" id="XP_058340301.1">
    <property type="nucleotide sequence ID" value="XM_058488881.1"/>
</dbReference>
<dbReference type="GO" id="GO:0005794">
    <property type="term" value="C:Golgi apparatus"/>
    <property type="evidence" value="ECO:0007669"/>
    <property type="project" value="TreeGrafter"/>
</dbReference>
<evidence type="ECO:0008006" key="12">
    <source>
        <dbReference type="Google" id="ProtNLM"/>
    </source>
</evidence>
<evidence type="ECO:0000256" key="2">
    <source>
        <dbReference type="ARBA" id="ARBA00009665"/>
    </source>
</evidence>
<name>A0AAD7XWC3_9FUNG</name>
<feature type="compositionally biased region" description="Acidic residues" evidence="6">
    <location>
        <begin position="774"/>
        <end position="788"/>
    </location>
</feature>
<evidence type="ECO:0000256" key="6">
    <source>
        <dbReference type="SAM" id="MobiDB-lite"/>
    </source>
</evidence>
<feature type="domain" description="SPX" evidence="9">
    <location>
        <begin position="1"/>
        <end position="249"/>
    </location>
</feature>
<comment type="subcellular location">
    <subcellularLocation>
        <location evidence="1">Membrane</location>
        <topology evidence="1">Multi-pass membrane protein</topology>
    </subcellularLocation>
</comment>
<accession>A0AAD7XWC3</accession>
<evidence type="ECO:0000256" key="5">
    <source>
        <dbReference type="ARBA" id="ARBA00023136"/>
    </source>
</evidence>
<keyword evidence="11" id="KW-1185">Reference proteome</keyword>
<dbReference type="GO" id="GO:0005886">
    <property type="term" value="C:plasma membrane"/>
    <property type="evidence" value="ECO:0007669"/>
    <property type="project" value="TreeGrafter"/>
</dbReference>
<dbReference type="Pfam" id="PF03105">
    <property type="entry name" value="SPX"/>
    <property type="match status" value="2"/>
</dbReference>
<feature type="transmembrane region" description="Helical" evidence="7">
    <location>
        <begin position="602"/>
        <end position="623"/>
    </location>
</feature>
<dbReference type="GeneID" id="83216287"/>
<evidence type="ECO:0000256" key="4">
    <source>
        <dbReference type="ARBA" id="ARBA00022989"/>
    </source>
</evidence>
<keyword evidence="4 7" id="KW-1133">Transmembrane helix</keyword>
<dbReference type="PANTHER" id="PTHR10783:SF103">
    <property type="entry name" value="SOLUTE CARRIER FAMILY 53 MEMBER 1"/>
    <property type="match status" value="1"/>
</dbReference>
<keyword evidence="5 7" id="KW-0472">Membrane</keyword>
<feature type="transmembrane region" description="Helical" evidence="7">
    <location>
        <begin position="444"/>
        <end position="462"/>
    </location>
</feature>
<reference evidence="10 11" key="1">
    <citation type="submission" date="2023-03" db="EMBL/GenBank/DDBJ databases">
        <title>Genome sequence of Lichtheimia ornata CBS 291.66.</title>
        <authorList>
            <person name="Mohabir J.T."/>
            <person name="Shea T.P."/>
            <person name="Kurbessoian T."/>
            <person name="Berby B."/>
            <person name="Fontaine J."/>
            <person name="Livny J."/>
            <person name="Gnirke A."/>
            <person name="Stajich J.E."/>
            <person name="Cuomo C.A."/>
        </authorList>
    </citation>
    <scope>NUCLEOTIDE SEQUENCE [LARGE SCALE GENOMIC DNA]</scope>
    <source>
        <strain evidence="10">CBS 291.66</strain>
    </source>
</reference>
<feature type="domain" description="EXS" evidence="8">
    <location>
        <begin position="498"/>
        <end position="688"/>
    </location>
</feature>
<proteinExistence type="inferred from homology"/>
<evidence type="ECO:0000256" key="1">
    <source>
        <dbReference type="ARBA" id="ARBA00004141"/>
    </source>
</evidence>
<feature type="transmembrane region" description="Helical" evidence="7">
    <location>
        <begin position="383"/>
        <end position="405"/>
    </location>
</feature>
<dbReference type="InterPro" id="IPR004342">
    <property type="entry name" value="EXS_C"/>
</dbReference>
<comment type="caution">
    <text evidence="10">The sequence shown here is derived from an EMBL/GenBank/DDBJ whole genome shotgun (WGS) entry which is preliminary data.</text>
</comment>
<dbReference type="InterPro" id="IPR004331">
    <property type="entry name" value="SPX_dom"/>
</dbReference>
<feature type="transmembrane region" description="Helical" evidence="7">
    <location>
        <begin position="474"/>
        <end position="494"/>
    </location>
</feature>
<evidence type="ECO:0000256" key="7">
    <source>
        <dbReference type="SAM" id="Phobius"/>
    </source>
</evidence>
<sequence length="797" mass="92820">MPFTKRFDAECIPEWRKAYIDYKSLRALVYAIEKQQTSSILRNNMATRPDSATSYVNSPPTQLSDVVARDIESERTQLSNATAREEQLSQDDLGFLYNLLTHGTAQEKLFFDMLDQQLDKVSKFFNEREHDARSKFTALQIQMKLVSDYGQLLKDDEETNVSETSPLLRQHHPDNLHDNDTTWPPFLDKKHHQLDYQVARGRLKKAMTEFYHSLQYLQSFKDLNMQAFQKILKKFDRAAGWKAGSVYMKKVKQHHWSTCNDVEQMIEKTEELYTRTFAHGNRRKAIQALKIYQTAEPHTSAAWRVGLYLGACIILLIHTAYLAWDPETSQRIPHMATHLQIYAAFSLPILFSLGFSVNMMVWTRCRINYKFIFELDPSNNLDYHQFAELPALFLLMLSMTMYIDFSQLLEPTISSQSCPMIFFIAVLCICVCPFNIFYRSARKWLAIALGRIILSYLFPVEFPDFFIADELNSLAYTFWTITYFFCAYSCNWTGLDEHCYVTHMWITPFLAALPPWWRFLQCIRRYKDSGERVHVINAIKYTTSIAATFATAIRRMKPTPGMDVVWILCSMVNSSYTSIWDIKMDWGLLVPQSKHALLRDDLVFPVPIYYVCAVINVALRFAWALNTAGLTLHSDILGYLTAVMEACRRLQWNFFRLENEHLSNCADYRAINEIPLPFSPPEDIKQREEQPLSPVSEEEGSIEWPTQRLPRRMQHQQLQRQYTWAHTINPAVPTRVGSFYGRRDFEGKREVKKLPFGYVSMGRSPSRKTSANSSDDDDDDEDDEDDNDETTHMSPRQ</sequence>
<dbReference type="EMBL" id="JARTCD010000049">
    <property type="protein sequence ID" value="KAJ8655388.1"/>
    <property type="molecule type" value="Genomic_DNA"/>
</dbReference>
<gene>
    <name evidence="10" type="ORF">O0I10_008880</name>
</gene>
<feature type="region of interest" description="Disordered" evidence="6">
    <location>
        <begin position="679"/>
        <end position="703"/>
    </location>
</feature>
<keyword evidence="3 7" id="KW-0812">Transmembrane</keyword>
<protein>
    <recommendedName>
        <fullName evidence="12">Xenotropic and polytropic retrovirus receptor 1</fullName>
    </recommendedName>
</protein>
<dbReference type="Pfam" id="PF03124">
    <property type="entry name" value="EXS"/>
    <property type="match status" value="1"/>
</dbReference>
<dbReference type="GO" id="GO:0006817">
    <property type="term" value="P:phosphate ion transport"/>
    <property type="evidence" value="ECO:0007669"/>
    <property type="project" value="TreeGrafter"/>
</dbReference>
<dbReference type="PANTHER" id="PTHR10783">
    <property type="entry name" value="XENOTROPIC AND POLYTROPIC RETROVIRUS RECEPTOR 1-RELATED"/>
    <property type="match status" value="1"/>
</dbReference>
<dbReference type="Proteomes" id="UP001234581">
    <property type="component" value="Unassembled WGS sequence"/>
</dbReference>
<dbReference type="PROSITE" id="PS51380">
    <property type="entry name" value="EXS"/>
    <property type="match status" value="1"/>
</dbReference>
<feature type="transmembrane region" description="Helical" evidence="7">
    <location>
        <begin position="341"/>
        <end position="363"/>
    </location>
</feature>
<feature type="transmembrane region" description="Helical" evidence="7">
    <location>
        <begin position="417"/>
        <end position="438"/>
    </location>
</feature>
<evidence type="ECO:0000313" key="10">
    <source>
        <dbReference type="EMBL" id="KAJ8655388.1"/>
    </source>
</evidence>
<feature type="region of interest" description="Disordered" evidence="6">
    <location>
        <begin position="755"/>
        <end position="797"/>
    </location>
</feature>
<evidence type="ECO:0000259" key="9">
    <source>
        <dbReference type="PROSITE" id="PS51382"/>
    </source>
</evidence>
<feature type="transmembrane region" description="Helical" evidence="7">
    <location>
        <begin position="301"/>
        <end position="321"/>
    </location>
</feature>
<dbReference type="GO" id="GO:0016036">
    <property type="term" value="P:cellular response to phosphate starvation"/>
    <property type="evidence" value="ECO:0007669"/>
    <property type="project" value="TreeGrafter"/>
</dbReference>
<evidence type="ECO:0000259" key="8">
    <source>
        <dbReference type="PROSITE" id="PS51380"/>
    </source>
</evidence>
<dbReference type="GO" id="GO:0000822">
    <property type="term" value="F:inositol hexakisphosphate binding"/>
    <property type="evidence" value="ECO:0007669"/>
    <property type="project" value="TreeGrafter"/>
</dbReference>
<organism evidence="10 11">
    <name type="scientific">Lichtheimia ornata</name>
    <dbReference type="NCBI Taxonomy" id="688661"/>
    <lineage>
        <taxon>Eukaryota</taxon>
        <taxon>Fungi</taxon>
        <taxon>Fungi incertae sedis</taxon>
        <taxon>Mucoromycota</taxon>
        <taxon>Mucoromycotina</taxon>
        <taxon>Mucoromycetes</taxon>
        <taxon>Mucorales</taxon>
        <taxon>Lichtheimiaceae</taxon>
        <taxon>Lichtheimia</taxon>
    </lineage>
</organism>
<evidence type="ECO:0000313" key="11">
    <source>
        <dbReference type="Proteomes" id="UP001234581"/>
    </source>
</evidence>
<evidence type="ECO:0000256" key="3">
    <source>
        <dbReference type="ARBA" id="ARBA00022692"/>
    </source>
</evidence>
<dbReference type="CDD" id="cd14475">
    <property type="entry name" value="SPX_SYG1_like"/>
    <property type="match status" value="1"/>
</dbReference>